<name>A0A0L0H7P9_SPIPD</name>
<dbReference type="VEuPathDB" id="FungiDB:SPPG_07923"/>
<dbReference type="InParanoid" id="A0A0L0H7P9"/>
<feature type="active site" evidence="2">
    <location>
        <position position="279"/>
    </location>
</feature>
<dbReference type="InterPro" id="IPR033121">
    <property type="entry name" value="PEPTIDASE_A1"/>
</dbReference>
<feature type="chain" id="PRO_5005539757" description="Peptidase A1 domain-containing protein" evidence="4">
    <location>
        <begin position="21"/>
        <end position="427"/>
    </location>
</feature>
<feature type="disulfide bond" evidence="3">
    <location>
        <begin position="314"/>
        <end position="347"/>
    </location>
</feature>
<dbReference type="OMA" id="DMANGEM"/>
<gene>
    <name evidence="6" type="ORF">SPPG_07923</name>
</gene>
<reference evidence="6 7" key="1">
    <citation type="submission" date="2009-08" db="EMBL/GenBank/DDBJ databases">
        <title>The Genome Sequence of Spizellomyces punctatus strain DAOM BR117.</title>
        <authorList>
            <consortium name="The Broad Institute Genome Sequencing Platform"/>
            <person name="Russ C."/>
            <person name="Cuomo C."/>
            <person name="Shea T."/>
            <person name="Young S.K."/>
            <person name="Zeng Q."/>
            <person name="Koehrsen M."/>
            <person name="Haas B."/>
            <person name="Borodovsky M."/>
            <person name="Guigo R."/>
            <person name="Alvarado L."/>
            <person name="Berlin A."/>
            <person name="Bochicchio J."/>
            <person name="Borenstein D."/>
            <person name="Chapman S."/>
            <person name="Chen Z."/>
            <person name="Engels R."/>
            <person name="Freedman E."/>
            <person name="Gellesch M."/>
            <person name="Goldberg J."/>
            <person name="Griggs A."/>
            <person name="Gujja S."/>
            <person name="Heiman D."/>
            <person name="Hepburn T."/>
            <person name="Howarth C."/>
            <person name="Jen D."/>
            <person name="Larson L."/>
            <person name="Lewis B."/>
            <person name="Mehta T."/>
            <person name="Park D."/>
            <person name="Pearson M."/>
            <person name="Roberts A."/>
            <person name="Saif S."/>
            <person name="Shenoy N."/>
            <person name="Sisk P."/>
            <person name="Stolte C."/>
            <person name="Sykes S."/>
            <person name="Thomson T."/>
            <person name="Walk T."/>
            <person name="White J."/>
            <person name="Yandava C."/>
            <person name="Burger G."/>
            <person name="Gray M.W."/>
            <person name="Holland P.W.H."/>
            <person name="King N."/>
            <person name="Lang F.B.F."/>
            <person name="Roger A.J."/>
            <person name="Ruiz-Trillo I."/>
            <person name="Lander E."/>
            <person name="Nusbaum C."/>
        </authorList>
    </citation>
    <scope>NUCLEOTIDE SEQUENCE [LARGE SCALE GENOMIC DNA]</scope>
    <source>
        <strain evidence="6 7">DAOM BR117</strain>
    </source>
</reference>
<evidence type="ECO:0000256" key="1">
    <source>
        <dbReference type="ARBA" id="ARBA00007447"/>
    </source>
</evidence>
<keyword evidence="4" id="KW-0732">Signal</keyword>
<dbReference type="PANTHER" id="PTHR47966">
    <property type="entry name" value="BETA-SITE APP-CLEAVING ENZYME, ISOFORM A-RELATED"/>
    <property type="match status" value="1"/>
</dbReference>
<dbReference type="PANTHER" id="PTHR47966:SF51">
    <property type="entry name" value="BETA-SITE APP-CLEAVING ENZYME, ISOFORM A-RELATED"/>
    <property type="match status" value="1"/>
</dbReference>
<dbReference type="STRING" id="645134.A0A0L0H7P9"/>
<evidence type="ECO:0000313" key="6">
    <source>
        <dbReference type="EMBL" id="KNC96713.1"/>
    </source>
</evidence>
<sequence>MYGWAVWFLVVLVLVQHVDARNVLSIPRNPKSRKVGIVSLNFQLKQKALDANVTGQTTVIADSVSHTLITTIGVGTPAQVMAVQIDTGSSLFWLRSSKCRGTSCSGQPVYDNTKSTSYLPPAPATALTGPQRRSIVYGDNTKVECQLGADTVMLGTLVIPNQTLCEADVIQTTTGSSDGLIGLGPPGADTATDVFRNMIASKTISKPVASFWYNQSRQFSDTNAGQITFGGMDSSKFTGSFTWFPIPITGRNHWSTTFEGITLDSAPLTQNRTGMAIFDTGTTLAIIPSDTLSAIVLAANAKQLPNQSLYEIPCDKVSRIPPVTFHIGQRRITLFAEQQVFVVDGTCFLIYAASTSNLNVDVILGALFLRHFYTVFDFGASRTGLAISAGQVANSLRLTGKSAGSRVNVDVRWAVVLGWMVLSSLLM</sequence>
<keyword evidence="7" id="KW-1185">Reference proteome</keyword>
<dbReference type="AlphaFoldDB" id="A0A0L0H7P9"/>
<dbReference type="PROSITE" id="PS51767">
    <property type="entry name" value="PEPTIDASE_A1"/>
    <property type="match status" value="1"/>
</dbReference>
<evidence type="ECO:0000256" key="4">
    <source>
        <dbReference type="SAM" id="SignalP"/>
    </source>
</evidence>
<dbReference type="eggNOG" id="KOG1339">
    <property type="taxonomic scope" value="Eukaryota"/>
</dbReference>
<evidence type="ECO:0000259" key="5">
    <source>
        <dbReference type="PROSITE" id="PS51767"/>
    </source>
</evidence>
<proteinExistence type="inferred from homology"/>
<feature type="active site" evidence="2">
    <location>
        <position position="86"/>
    </location>
</feature>
<dbReference type="PRINTS" id="PR00792">
    <property type="entry name" value="PEPSIN"/>
</dbReference>
<dbReference type="InterPro" id="IPR001461">
    <property type="entry name" value="Aspartic_peptidase_A1"/>
</dbReference>
<evidence type="ECO:0000256" key="2">
    <source>
        <dbReference type="PIRSR" id="PIRSR601461-1"/>
    </source>
</evidence>
<dbReference type="Gene3D" id="2.40.70.10">
    <property type="entry name" value="Acid Proteases"/>
    <property type="match status" value="2"/>
</dbReference>
<dbReference type="EMBL" id="KQ257467">
    <property type="protein sequence ID" value="KNC96713.1"/>
    <property type="molecule type" value="Genomic_DNA"/>
</dbReference>
<evidence type="ECO:0000313" key="7">
    <source>
        <dbReference type="Proteomes" id="UP000053201"/>
    </source>
</evidence>
<dbReference type="FunCoup" id="A0A0L0H7P9">
    <property type="interactions" value="42"/>
</dbReference>
<dbReference type="Proteomes" id="UP000053201">
    <property type="component" value="Unassembled WGS sequence"/>
</dbReference>
<feature type="disulfide bond" evidence="3">
    <location>
        <begin position="99"/>
        <end position="104"/>
    </location>
</feature>
<dbReference type="InterPro" id="IPR021109">
    <property type="entry name" value="Peptidase_aspartic_dom_sf"/>
</dbReference>
<dbReference type="InterPro" id="IPR034164">
    <property type="entry name" value="Pepsin-like_dom"/>
</dbReference>
<dbReference type="SUPFAM" id="SSF50630">
    <property type="entry name" value="Acid proteases"/>
    <property type="match status" value="1"/>
</dbReference>
<organism evidence="6 7">
    <name type="scientific">Spizellomyces punctatus (strain DAOM BR117)</name>
    <dbReference type="NCBI Taxonomy" id="645134"/>
    <lineage>
        <taxon>Eukaryota</taxon>
        <taxon>Fungi</taxon>
        <taxon>Fungi incertae sedis</taxon>
        <taxon>Chytridiomycota</taxon>
        <taxon>Chytridiomycota incertae sedis</taxon>
        <taxon>Chytridiomycetes</taxon>
        <taxon>Spizellomycetales</taxon>
        <taxon>Spizellomycetaceae</taxon>
        <taxon>Spizellomyces</taxon>
    </lineage>
</organism>
<evidence type="ECO:0000256" key="3">
    <source>
        <dbReference type="PIRSR" id="PIRSR601461-2"/>
    </source>
</evidence>
<dbReference type="RefSeq" id="XP_016604753.1">
    <property type="nucleotide sequence ID" value="XM_016756072.1"/>
</dbReference>
<dbReference type="GeneID" id="27691106"/>
<dbReference type="Pfam" id="PF00026">
    <property type="entry name" value="Asp"/>
    <property type="match status" value="1"/>
</dbReference>
<dbReference type="OrthoDB" id="2747330at2759"/>
<feature type="signal peptide" evidence="4">
    <location>
        <begin position="1"/>
        <end position="20"/>
    </location>
</feature>
<feature type="domain" description="Peptidase A1" evidence="5">
    <location>
        <begin position="68"/>
        <end position="386"/>
    </location>
</feature>
<dbReference type="GO" id="GO:0004190">
    <property type="term" value="F:aspartic-type endopeptidase activity"/>
    <property type="evidence" value="ECO:0007669"/>
    <property type="project" value="InterPro"/>
</dbReference>
<keyword evidence="3" id="KW-1015">Disulfide bond</keyword>
<comment type="similarity">
    <text evidence="1">Belongs to the peptidase A1 family.</text>
</comment>
<protein>
    <recommendedName>
        <fullName evidence="5">Peptidase A1 domain-containing protein</fullName>
    </recommendedName>
</protein>
<dbReference type="CDD" id="cd05471">
    <property type="entry name" value="pepsin_like"/>
    <property type="match status" value="1"/>
</dbReference>
<dbReference type="GO" id="GO:0006508">
    <property type="term" value="P:proteolysis"/>
    <property type="evidence" value="ECO:0007669"/>
    <property type="project" value="InterPro"/>
</dbReference>
<accession>A0A0L0H7P9</accession>